<evidence type="ECO:0000313" key="2">
    <source>
        <dbReference type="EMBL" id="MEX4010361.1"/>
    </source>
</evidence>
<keyword evidence="3" id="KW-1185">Reference proteome</keyword>
<accession>A0ABV3X1H2</accession>
<organism evidence="2 3">
    <name type="scientific">Neoaquamicrobium sediminum</name>
    <dbReference type="NCBI Taxonomy" id="1849104"/>
    <lineage>
        <taxon>Bacteria</taxon>
        <taxon>Pseudomonadati</taxon>
        <taxon>Pseudomonadota</taxon>
        <taxon>Alphaproteobacteria</taxon>
        <taxon>Hyphomicrobiales</taxon>
        <taxon>Phyllobacteriaceae</taxon>
        <taxon>Neoaquamicrobium</taxon>
    </lineage>
</organism>
<dbReference type="RefSeq" id="WP_173194472.1">
    <property type="nucleotide sequence ID" value="NZ_JABETK010000003.1"/>
</dbReference>
<comment type="caution">
    <text evidence="2">The sequence shown here is derived from an EMBL/GenBank/DDBJ whole genome shotgun (WGS) entry which is preliminary data.</text>
</comment>
<protein>
    <submittedName>
        <fullName evidence="2">Uncharacterized protein</fullName>
    </submittedName>
</protein>
<reference evidence="2 3" key="1">
    <citation type="submission" date="2024-01" db="EMBL/GenBank/DDBJ databases">
        <title>New evidence supports the origin of RcGTA from prophage.</title>
        <authorList>
            <person name="Xu Y."/>
            <person name="Liu B."/>
            <person name="Chen F."/>
        </authorList>
    </citation>
    <scope>NUCLEOTIDE SEQUENCE [LARGE SCALE GENOMIC DNA]</scope>
    <source>
        <strain evidence="2 3">CBW1107-2</strain>
    </source>
</reference>
<evidence type="ECO:0000256" key="1">
    <source>
        <dbReference type="SAM" id="MobiDB-lite"/>
    </source>
</evidence>
<name>A0ABV3X1H2_9HYPH</name>
<proteinExistence type="predicted"/>
<gene>
    <name evidence="2" type="ORF">V1479_23875</name>
</gene>
<dbReference type="EMBL" id="JAZHFV010000012">
    <property type="protein sequence ID" value="MEX4010361.1"/>
    <property type="molecule type" value="Genomic_DNA"/>
</dbReference>
<sequence length="47" mass="5050">MAEKENGRGAAHPASNNPDEREQSPLLPVHWRPHPIIGGMAALAIIV</sequence>
<evidence type="ECO:0000313" key="3">
    <source>
        <dbReference type="Proteomes" id="UP001559025"/>
    </source>
</evidence>
<feature type="region of interest" description="Disordered" evidence="1">
    <location>
        <begin position="1"/>
        <end position="31"/>
    </location>
</feature>
<dbReference type="Proteomes" id="UP001559025">
    <property type="component" value="Unassembled WGS sequence"/>
</dbReference>